<organism evidence="2 3">
    <name type="scientific">Marisediminitalea aggregata</name>
    <dbReference type="NCBI Taxonomy" id="634436"/>
    <lineage>
        <taxon>Bacteria</taxon>
        <taxon>Pseudomonadati</taxon>
        <taxon>Pseudomonadota</taxon>
        <taxon>Gammaproteobacteria</taxon>
        <taxon>Alteromonadales</taxon>
        <taxon>Alteromonadaceae</taxon>
        <taxon>Marisediminitalea</taxon>
    </lineage>
</organism>
<dbReference type="EMBL" id="FQWD01000007">
    <property type="protein sequence ID" value="SHH17771.1"/>
    <property type="molecule type" value="Genomic_DNA"/>
</dbReference>
<feature type="signal peptide" evidence="1">
    <location>
        <begin position="1"/>
        <end position="21"/>
    </location>
</feature>
<protein>
    <submittedName>
        <fullName evidence="2">Peptidoglycan-binding protein, CsiV</fullName>
    </submittedName>
</protein>
<name>A0A1M5QV13_9ALTE</name>
<proteinExistence type="predicted"/>
<gene>
    <name evidence="2" type="ORF">SAMN05216361_3923</name>
</gene>
<reference evidence="3" key="1">
    <citation type="submission" date="2016-11" db="EMBL/GenBank/DDBJ databases">
        <authorList>
            <person name="Varghese N."/>
            <person name="Submissions S."/>
        </authorList>
    </citation>
    <scope>NUCLEOTIDE SEQUENCE [LARGE SCALE GENOMIC DNA]</scope>
    <source>
        <strain evidence="3">CGMCC 1.8995</strain>
    </source>
</reference>
<dbReference type="STRING" id="634436.SAMN05216361_3923"/>
<dbReference type="InterPro" id="IPR021241">
    <property type="entry name" value="CsiV"/>
</dbReference>
<dbReference type="RefSeq" id="WP_073324876.1">
    <property type="nucleotide sequence ID" value="NZ_FQWD01000007.1"/>
</dbReference>
<dbReference type="OrthoDB" id="5566524at2"/>
<keyword evidence="1" id="KW-0732">Signal</keyword>
<dbReference type="Proteomes" id="UP000184520">
    <property type="component" value="Unassembled WGS sequence"/>
</dbReference>
<dbReference type="Pfam" id="PF10972">
    <property type="entry name" value="CsiV"/>
    <property type="match status" value="1"/>
</dbReference>
<sequence>MRRIIGCLIALSTFSSGHAMAQDDDKWWFDVEVVLFSRSTAVGDLSESFEQQSRLTAPKTDWDLLSQYFQPDLQWVYSSLPVCGKPESPLWAEAPDLEEIIAKYYVPEPEPEFSESVDGYSAEAVEDTSDTVEESALIHEQDTTNPLLTVDPTMSDTVADTEAVIIPPSPETIASYWVESHVGDIIYKDAMPAKRDLSCVAQQGPAFVTNTPQWHWQAPNLHVPFPDQTPLIIHGADWARANGPHLLSEEQLTQQNLFTSVRWRKGIDRLAHFSWRQQVKFGQDNAETLRLFAGQNFAEQFTVEGELRPEPIEGLLDSPDSMNSGSDSAYIDPDTVKAEKTAAFFNELNTRLAQPQPISYAAMTAPQDENTGLNIDPYNTQLPPIWELDGFIQVFLKYINSVPYLHINSELFYRQPVATDVKQQSDSTSAPTYELVSIPFRQVRRVISTQLHYFDHPLFGMVVQIRRYDRPAAKQSNTDDTQ</sequence>
<evidence type="ECO:0000313" key="3">
    <source>
        <dbReference type="Proteomes" id="UP000184520"/>
    </source>
</evidence>
<accession>A0A1M5QV13</accession>
<keyword evidence="3" id="KW-1185">Reference proteome</keyword>
<dbReference type="AlphaFoldDB" id="A0A1M5QV13"/>
<evidence type="ECO:0000256" key="1">
    <source>
        <dbReference type="SAM" id="SignalP"/>
    </source>
</evidence>
<feature type="chain" id="PRO_5013223190" evidence="1">
    <location>
        <begin position="22"/>
        <end position="482"/>
    </location>
</feature>
<evidence type="ECO:0000313" key="2">
    <source>
        <dbReference type="EMBL" id="SHH17771.1"/>
    </source>
</evidence>